<dbReference type="PANTHER" id="PTHR48100:SF62">
    <property type="entry name" value="GLUCOSYL-3-PHOSPHOGLYCERATE PHOSPHATASE"/>
    <property type="match status" value="1"/>
</dbReference>
<dbReference type="InterPro" id="IPR013078">
    <property type="entry name" value="His_Pase_superF_clade-1"/>
</dbReference>
<protein>
    <submittedName>
        <fullName evidence="2">Histidine phosphatase family protein</fullName>
    </submittedName>
</protein>
<comment type="caution">
    <text evidence="2">The sequence shown here is derived from an EMBL/GenBank/DDBJ whole genome shotgun (WGS) entry which is preliminary data.</text>
</comment>
<dbReference type="OrthoDB" id="9781415at2"/>
<dbReference type="GO" id="GO:0016791">
    <property type="term" value="F:phosphatase activity"/>
    <property type="evidence" value="ECO:0007669"/>
    <property type="project" value="TreeGrafter"/>
</dbReference>
<evidence type="ECO:0000256" key="1">
    <source>
        <dbReference type="PIRSR" id="PIRSR613078-2"/>
    </source>
</evidence>
<dbReference type="Proteomes" id="UP000214603">
    <property type="component" value="Unassembled WGS sequence"/>
</dbReference>
<dbReference type="SMART" id="SM00855">
    <property type="entry name" value="PGAM"/>
    <property type="match status" value="1"/>
</dbReference>
<dbReference type="SUPFAM" id="SSF53254">
    <property type="entry name" value="Phosphoglycerate mutase-like"/>
    <property type="match status" value="1"/>
</dbReference>
<reference evidence="3" key="1">
    <citation type="submission" date="2017-06" db="EMBL/GenBank/DDBJ databases">
        <title>Herbaspirillum phytohormonus sp. nov., isolated from the root nodule of Robinia pseudoacacia in lead-zinc mine.</title>
        <authorList>
            <person name="Fan M."/>
            <person name="Lin Y."/>
        </authorList>
    </citation>
    <scope>NUCLEOTIDE SEQUENCE [LARGE SCALE GENOMIC DNA]</scope>
    <source>
        <strain evidence="3">SC-089</strain>
    </source>
</reference>
<accession>A0A225MZ22</accession>
<dbReference type="RefSeq" id="WP_088601449.1">
    <property type="nucleotide sequence ID" value="NZ_NJIH01000001.1"/>
</dbReference>
<gene>
    <name evidence="2" type="ORF">CEY11_00855</name>
</gene>
<dbReference type="PANTHER" id="PTHR48100">
    <property type="entry name" value="BROAD-SPECIFICITY PHOSPHATASE YOR283W-RELATED"/>
    <property type="match status" value="1"/>
</dbReference>
<name>A0A225MZ22_9BURK</name>
<dbReference type="InterPro" id="IPR050275">
    <property type="entry name" value="PGM_Phosphatase"/>
</dbReference>
<evidence type="ECO:0000313" key="2">
    <source>
        <dbReference type="EMBL" id="OWT66322.1"/>
    </source>
</evidence>
<dbReference type="Pfam" id="PF00300">
    <property type="entry name" value="His_Phos_1"/>
    <property type="match status" value="1"/>
</dbReference>
<dbReference type="Gene3D" id="3.40.50.1240">
    <property type="entry name" value="Phosphoglycerate mutase-like"/>
    <property type="match status" value="1"/>
</dbReference>
<dbReference type="AlphaFoldDB" id="A0A225MZ22"/>
<organism evidence="2 3">
    <name type="scientific">Candidimonas nitroreducens</name>
    <dbReference type="NCBI Taxonomy" id="683354"/>
    <lineage>
        <taxon>Bacteria</taxon>
        <taxon>Pseudomonadati</taxon>
        <taxon>Pseudomonadota</taxon>
        <taxon>Betaproteobacteria</taxon>
        <taxon>Burkholderiales</taxon>
        <taxon>Alcaligenaceae</taxon>
        <taxon>Candidimonas</taxon>
    </lineage>
</organism>
<dbReference type="GO" id="GO:0005737">
    <property type="term" value="C:cytoplasm"/>
    <property type="evidence" value="ECO:0007669"/>
    <property type="project" value="TreeGrafter"/>
</dbReference>
<evidence type="ECO:0000313" key="3">
    <source>
        <dbReference type="Proteomes" id="UP000214603"/>
    </source>
</evidence>
<proteinExistence type="predicted"/>
<dbReference type="InterPro" id="IPR029033">
    <property type="entry name" value="His_PPase_superfam"/>
</dbReference>
<feature type="binding site" evidence="1">
    <location>
        <position position="60"/>
    </location>
    <ligand>
        <name>substrate</name>
    </ligand>
</feature>
<dbReference type="EMBL" id="NJIH01000001">
    <property type="protein sequence ID" value="OWT66322.1"/>
    <property type="molecule type" value="Genomic_DNA"/>
</dbReference>
<keyword evidence="3" id="KW-1185">Reference proteome</keyword>
<dbReference type="CDD" id="cd07067">
    <property type="entry name" value="HP_PGM_like"/>
    <property type="match status" value="1"/>
</dbReference>
<sequence length="211" mass="23549">MATLILMRHGHVAGILPARFRGRAELDLSPLGRRQAERLASRVAKRFSCAAALYTSPMGRCKQTAEPLARLLNTEPQPLHGLQDLDYGLWQGLTHEEVKKRWPDLYAGWRGTPQLIRFPGGESLQDLVARTADGLREVLRRHPGNSEVVLLVGHDSVNRALLLQLLDQPLSAYWLLAQSPCCINYIEVQGRRVQVRGINDTAHLEGLDPDA</sequence>